<dbReference type="GO" id="GO:0004553">
    <property type="term" value="F:hydrolase activity, hydrolyzing O-glycosyl compounds"/>
    <property type="evidence" value="ECO:0007669"/>
    <property type="project" value="InterPro"/>
</dbReference>
<dbReference type="Proteomes" id="UP001320159">
    <property type="component" value="Unassembled WGS sequence"/>
</dbReference>
<keyword evidence="6" id="KW-1185">Reference proteome</keyword>
<evidence type="ECO:0000256" key="2">
    <source>
        <dbReference type="ARBA" id="ARBA00023295"/>
    </source>
</evidence>
<dbReference type="Pfam" id="PF00722">
    <property type="entry name" value="Glyco_hydro_16"/>
    <property type="match status" value="1"/>
</dbReference>
<organism evidence="5 6">
    <name type="scientific">Methanooceanicella nereidis</name>
    <dbReference type="NCBI Taxonomy" id="2052831"/>
    <lineage>
        <taxon>Archaea</taxon>
        <taxon>Methanobacteriati</taxon>
        <taxon>Methanobacteriota</taxon>
        <taxon>Stenosarchaea group</taxon>
        <taxon>Methanomicrobia</taxon>
        <taxon>Methanocellales</taxon>
        <taxon>Methanocellaceae</taxon>
        <taxon>Methanooceanicella</taxon>
    </lineage>
</organism>
<dbReference type="InterPro" id="IPR008264">
    <property type="entry name" value="Beta_glucanase"/>
</dbReference>
<sequence>MDRIFLIVSAILVVTLAFLVVASQNPMLYYNSTAMGGNVWSSATARPFLNLSGSDLVPIDNTIFSCDLMSLKIKSPEMLYDYVLYDNFTSLDSKTWTISSYTPDSDFLKTTFTRPNVWGSNGKLVLRSCISDRTGGEIKSNDLFYHGKYRAAIMVDQTPGTFLTFYSYLWPSKSNRHNEIDIELLKNDHGGTTAMFTTWYNYKKTQKLYDLPFDPGADYHIYGYDWYGDRVEFYIDGDLIWTSFTDLPQDPMYVYFNNWVGKNVPDGYGNRVNIEYVDWVTIEDL</sequence>
<accession>A0AAP2W4X9</accession>
<evidence type="ECO:0000256" key="1">
    <source>
        <dbReference type="ARBA" id="ARBA00022801"/>
    </source>
</evidence>
<reference evidence="5 6" key="1">
    <citation type="submission" date="2017-11" db="EMBL/GenBank/DDBJ databases">
        <title>Isolation and Characterization of Family Methanocellaceae Species from Potential Methane Hydrate Area Offshore Southwestern Taiwan.</title>
        <authorList>
            <person name="Zhang W.-L."/>
            <person name="Chen W.-C."/>
            <person name="Lai M.-C."/>
            <person name="Chen S.-C."/>
        </authorList>
    </citation>
    <scope>NUCLEOTIDE SEQUENCE [LARGE SCALE GENOMIC DNA]</scope>
    <source>
        <strain evidence="5 6">CWC-04</strain>
    </source>
</reference>
<dbReference type="Gene3D" id="2.60.120.200">
    <property type="match status" value="1"/>
</dbReference>
<feature type="active site" description="Nucleophile" evidence="3">
    <location>
        <position position="179"/>
    </location>
</feature>
<keyword evidence="1" id="KW-0378">Hydrolase</keyword>
<dbReference type="InterPro" id="IPR013320">
    <property type="entry name" value="ConA-like_dom_sf"/>
</dbReference>
<dbReference type="PROSITE" id="PS51762">
    <property type="entry name" value="GH16_2"/>
    <property type="match status" value="1"/>
</dbReference>
<keyword evidence="2" id="KW-0326">Glycosidase</keyword>
<evidence type="ECO:0000313" key="5">
    <source>
        <dbReference type="EMBL" id="MCD1294870.1"/>
    </source>
</evidence>
<dbReference type="GO" id="GO:0005975">
    <property type="term" value="P:carbohydrate metabolic process"/>
    <property type="evidence" value="ECO:0007669"/>
    <property type="project" value="InterPro"/>
</dbReference>
<feature type="domain" description="GH16" evidence="4">
    <location>
        <begin position="94"/>
        <end position="285"/>
    </location>
</feature>
<feature type="active site" description="Proton donor" evidence="3">
    <location>
        <position position="183"/>
    </location>
</feature>
<dbReference type="AlphaFoldDB" id="A0AAP2W4X9"/>
<dbReference type="InterPro" id="IPR044791">
    <property type="entry name" value="Beta-glucanase/XTH"/>
</dbReference>
<name>A0AAP2W4X9_9EURY</name>
<dbReference type="InterPro" id="IPR000757">
    <property type="entry name" value="Beta-glucanase-like"/>
</dbReference>
<dbReference type="EMBL" id="PGCK01000005">
    <property type="protein sequence ID" value="MCD1294870.1"/>
    <property type="molecule type" value="Genomic_DNA"/>
</dbReference>
<proteinExistence type="predicted"/>
<evidence type="ECO:0000313" key="6">
    <source>
        <dbReference type="Proteomes" id="UP001320159"/>
    </source>
</evidence>
<dbReference type="PRINTS" id="PR00737">
    <property type="entry name" value="GLHYDRLASE16"/>
</dbReference>
<dbReference type="PANTHER" id="PTHR31062">
    <property type="entry name" value="XYLOGLUCAN ENDOTRANSGLUCOSYLASE/HYDROLASE PROTEIN 8-RELATED"/>
    <property type="match status" value="1"/>
</dbReference>
<gene>
    <name evidence="5" type="ORF">CUJ83_07645</name>
</gene>
<protein>
    <recommendedName>
        <fullName evidence="4">GH16 domain-containing protein</fullName>
    </recommendedName>
</protein>
<dbReference type="SUPFAM" id="SSF49899">
    <property type="entry name" value="Concanavalin A-like lectins/glucanases"/>
    <property type="match status" value="1"/>
</dbReference>
<evidence type="ECO:0000256" key="3">
    <source>
        <dbReference type="PIRSR" id="PIRSR608264-1"/>
    </source>
</evidence>
<evidence type="ECO:0000259" key="4">
    <source>
        <dbReference type="PROSITE" id="PS51762"/>
    </source>
</evidence>
<comment type="caution">
    <text evidence="5">The sequence shown here is derived from an EMBL/GenBank/DDBJ whole genome shotgun (WGS) entry which is preliminary data.</text>
</comment>